<keyword evidence="3" id="KW-0808">Transferase</keyword>
<evidence type="ECO:0000313" key="2">
    <source>
        <dbReference type="EMBL" id="NVI48666.1"/>
    </source>
</evidence>
<gene>
    <name evidence="2" type="ORF">HAP48_038585</name>
    <name evidence="3" type="ORF">WDK88_35440</name>
</gene>
<dbReference type="InterPro" id="IPR038740">
    <property type="entry name" value="BioF2-like_GNAT_dom"/>
</dbReference>
<dbReference type="RefSeq" id="WP_166214223.1">
    <property type="nucleotide sequence ID" value="NZ_CP088285.1"/>
</dbReference>
<dbReference type="EMBL" id="CP147711">
    <property type="protein sequence ID" value="WXC78625.1"/>
    <property type="molecule type" value="Genomic_DNA"/>
</dbReference>
<evidence type="ECO:0000313" key="3">
    <source>
        <dbReference type="EMBL" id="WXC78625.1"/>
    </source>
</evidence>
<evidence type="ECO:0000313" key="4">
    <source>
        <dbReference type="Proteomes" id="UP001432046"/>
    </source>
</evidence>
<proteinExistence type="predicted"/>
<evidence type="ECO:0000259" key="1">
    <source>
        <dbReference type="Pfam" id="PF13480"/>
    </source>
</evidence>
<dbReference type="SUPFAM" id="SSF55729">
    <property type="entry name" value="Acyl-CoA N-acyltransferases (Nat)"/>
    <property type="match status" value="1"/>
</dbReference>
<dbReference type="EMBL" id="JAAOLE020000001">
    <property type="protein sequence ID" value="NVI48666.1"/>
    <property type="molecule type" value="Genomic_DNA"/>
</dbReference>
<keyword evidence="4" id="KW-1185">Reference proteome</keyword>
<reference evidence="3" key="2">
    <citation type="journal article" date="2021" name="Int. J. Syst. Evol. Microbiol.">
        <title>Bradyrhizobium septentrionale sp. nov. (sv. septentrionale) and Bradyrhizobium quebecense sp. nov. (sv. septentrionale) associated with legumes native to Canada possess rearranged symbiosis genes and numerous insertion sequences.</title>
        <authorList>
            <person name="Bromfield E.S.P."/>
            <person name="Cloutier S."/>
        </authorList>
    </citation>
    <scope>NUCLEOTIDE SEQUENCE</scope>
    <source>
        <strain evidence="3">5S5</strain>
    </source>
</reference>
<reference evidence="2" key="1">
    <citation type="submission" date="2020-06" db="EMBL/GenBank/DDBJ databases">
        <title>Whole Genome Sequence of Bradyrhizobium sp. Strain 1S1.</title>
        <authorList>
            <person name="Bromfield E.S.P."/>
            <person name="Cloutier S."/>
        </authorList>
    </citation>
    <scope>NUCLEOTIDE SEQUENCE [LARGE SCALE GENOMIC DNA]</scope>
    <source>
        <strain evidence="2">1S1</strain>
    </source>
</reference>
<sequence>MPEADTDVSLEALKSIAWLETAWKELEARVPHSFFLSWLWIGTWLRHIPDGTEPHVLVARSSGKIVGLAIICRRRAWRLGPHARTRWLLNETGDTRFDRLFIECNNILAEQPDTIIPAGLDALTSRLRRSDQLVLSGIDPDLELAACRAAGRAGFVTEVKQADAALWVDFAKARQQGKDYRATLGRSTRQAVSRAIRLYAERGPLELRIMETTTEALAAFDLLSDFHRSRWGRRGAFANPGFRPFHEELISRGVPTGAIRISRTLVGNQTIGVLYNFVHDGRVLNYQSGFLYESDSRIKPGLVSHVLAIEESIARGERGYDFLAGGAGHKSHLANREYAMKWIAMGRDSPERHIEAKLRDAKRMLRAIATNLSKKKLRLRIPYSASSS</sequence>
<dbReference type="AlphaFoldDB" id="A0A973W6U8"/>
<protein>
    <submittedName>
        <fullName evidence="2">GNAT family N-acetyltransferase</fullName>
        <ecNumber evidence="3">2.3.1.-</ecNumber>
    </submittedName>
</protein>
<keyword evidence="3" id="KW-0012">Acyltransferase</keyword>
<dbReference type="EC" id="2.3.1.-" evidence="3"/>
<reference evidence="3" key="3">
    <citation type="submission" date="2024-03" db="EMBL/GenBank/DDBJ databases">
        <authorList>
            <person name="Bromfield E.S.P."/>
            <person name="Cloutier S."/>
        </authorList>
    </citation>
    <scope>NUCLEOTIDE SEQUENCE</scope>
    <source>
        <strain evidence="3">5S5</strain>
    </source>
</reference>
<dbReference type="Proteomes" id="UP001432046">
    <property type="component" value="Chromosome"/>
</dbReference>
<dbReference type="GO" id="GO:0016746">
    <property type="term" value="F:acyltransferase activity"/>
    <property type="evidence" value="ECO:0007669"/>
    <property type="project" value="UniProtKB-KW"/>
</dbReference>
<dbReference type="InterPro" id="IPR016181">
    <property type="entry name" value="Acyl_CoA_acyltransferase"/>
</dbReference>
<name>A0A973W6U8_9BRAD</name>
<dbReference type="Pfam" id="PF13480">
    <property type="entry name" value="Acetyltransf_6"/>
    <property type="match status" value="1"/>
</dbReference>
<dbReference type="Gene3D" id="3.40.630.30">
    <property type="match status" value="1"/>
</dbReference>
<feature type="domain" description="BioF2-like acetyltransferase" evidence="1">
    <location>
        <begin position="186"/>
        <end position="331"/>
    </location>
</feature>
<accession>A0A973W6U8</accession>
<organism evidence="2">
    <name type="scientific">Bradyrhizobium septentrionale</name>
    <dbReference type="NCBI Taxonomy" id="1404411"/>
    <lineage>
        <taxon>Bacteria</taxon>
        <taxon>Pseudomonadati</taxon>
        <taxon>Pseudomonadota</taxon>
        <taxon>Alphaproteobacteria</taxon>
        <taxon>Hyphomicrobiales</taxon>
        <taxon>Nitrobacteraceae</taxon>
        <taxon>Bradyrhizobium</taxon>
    </lineage>
</organism>